<dbReference type="SMART" id="SM00278">
    <property type="entry name" value="HhH1"/>
    <property type="match status" value="2"/>
</dbReference>
<dbReference type="InterPro" id="IPR006166">
    <property type="entry name" value="ERCC4_domain"/>
</dbReference>
<dbReference type="Pfam" id="PF21210">
    <property type="entry name" value="RNA_helicase_helical"/>
    <property type="match status" value="1"/>
</dbReference>
<evidence type="ECO:0000256" key="6">
    <source>
        <dbReference type="ARBA" id="ARBA00023125"/>
    </source>
</evidence>
<dbReference type="Proteomes" id="UP000284763">
    <property type="component" value="Unassembled WGS sequence"/>
</dbReference>
<reference evidence="10 11" key="1">
    <citation type="submission" date="2018-08" db="EMBL/GenBank/DDBJ databases">
        <title>The metabolism and importance of syntrophic acetate oxidation coupled to methane or sulfide production in haloalkaline environments.</title>
        <authorList>
            <person name="Timmers P.H.A."/>
            <person name="Vavourakis C.D."/>
            <person name="Sorokin D.Y."/>
            <person name="Sinninghe Damste J.S."/>
            <person name="Muyzer G."/>
            <person name="Stams A.J.M."/>
            <person name="Plugge C.M."/>
        </authorList>
    </citation>
    <scope>NUCLEOTIDE SEQUENCE [LARGE SCALE GENOMIC DNA]</scope>
    <source>
        <strain evidence="10">MSAO_Arc3</strain>
    </source>
</reference>
<evidence type="ECO:0000313" key="10">
    <source>
        <dbReference type="EMBL" id="RQD90711.1"/>
    </source>
</evidence>
<dbReference type="SUPFAM" id="SSF47781">
    <property type="entry name" value="RuvA domain 2-like"/>
    <property type="match status" value="1"/>
</dbReference>
<keyword evidence="7" id="KW-0234">DNA repair</keyword>
<protein>
    <submittedName>
        <fullName evidence="10">DEAD/DEAH box helicase</fullName>
    </submittedName>
</protein>
<evidence type="ECO:0000256" key="2">
    <source>
        <dbReference type="ARBA" id="ARBA00022763"/>
    </source>
</evidence>
<dbReference type="PROSITE" id="PS51194">
    <property type="entry name" value="HELICASE_CTER"/>
    <property type="match status" value="1"/>
</dbReference>
<proteinExistence type="predicted"/>
<accession>A0A3R7VUZ8</accession>
<dbReference type="Gene3D" id="3.40.50.300">
    <property type="entry name" value="P-loop containing nucleotide triphosphate hydrolases"/>
    <property type="match status" value="2"/>
</dbReference>
<keyword evidence="4 10" id="KW-0347">Helicase</keyword>
<dbReference type="Gene3D" id="1.20.1320.20">
    <property type="entry name" value="hef helicase domain"/>
    <property type="match status" value="1"/>
</dbReference>
<dbReference type="EMBL" id="QZAB01000110">
    <property type="protein sequence ID" value="RQD90711.1"/>
    <property type="molecule type" value="Genomic_DNA"/>
</dbReference>
<dbReference type="SMART" id="SM00490">
    <property type="entry name" value="HELICc"/>
    <property type="match status" value="1"/>
</dbReference>
<dbReference type="GO" id="GO:0004518">
    <property type="term" value="F:nuclease activity"/>
    <property type="evidence" value="ECO:0007669"/>
    <property type="project" value="InterPro"/>
</dbReference>
<dbReference type="Gene3D" id="1.10.150.20">
    <property type="entry name" value="5' to 3' exonuclease, C-terminal subdomain"/>
    <property type="match status" value="1"/>
</dbReference>
<dbReference type="SUPFAM" id="SSF52540">
    <property type="entry name" value="P-loop containing nucleoside triphosphate hydrolases"/>
    <property type="match status" value="1"/>
</dbReference>
<dbReference type="InterPro" id="IPR011335">
    <property type="entry name" value="Restrct_endonuc-II-like"/>
</dbReference>
<dbReference type="CDD" id="cd12089">
    <property type="entry name" value="Hef_ID"/>
    <property type="match status" value="1"/>
</dbReference>
<dbReference type="InterPro" id="IPR001650">
    <property type="entry name" value="Helicase_C-like"/>
</dbReference>
<evidence type="ECO:0000256" key="3">
    <source>
        <dbReference type="ARBA" id="ARBA00022801"/>
    </source>
</evidence>
<dbReference type="GO" id="GO:0005524">
    <property type="term" value="F:ATP binding"/>
    <property type="evidence" value="ECO:0007669"/>
    <property type="project" value="UniProtKB-KW"/>
</dbReference>
<dbReference type="InterPro" id="IPR003583">
    <property type="entry name" value="Hlx-hairpin-Hlx_DNA-bd_motif"/>
</dbReference>
<dbReference type="AlphaFoldDB" id="A0A3R7VUZ8"/>
<dbReference type="GO" id="GO:0016787">
    <property type="term" value="F:hydrolase activity"/>
    <property type="evidence" value="ECO:0007669"/>
    <property type="project" value="UniProtKB-KW"/>
</dbReference>
<dbReference type="SUPFAM" id="SSF52980">
    <property type="entry name" value="Restriction endonuclease-like"/>
    <property type="match status" value="1"/>
</dbReference>
<evidence type="ECO:0000256" key="1">
    <source>
        <dbReference type="ARBA" id="ARBA00022741"/>
    </source>
</evidence>
<sequence>MIDYIEHPLIKKDTVEKRLYQLNIAGEALEKSSLVVLPTGLGKTIIALLVMITRLSKYGGRVLLLSPTKPLVEQHALFLKKVLEMDENEILTFTGNLSPENRVKLWDTGTVIVSTPQVIENDLIARRVDLTDFSHITFDEAHRAVGNYAYTYIAEKYFDTAKSPHILAITASPGSSNEKVSQVCESLRIESVIVKTEIDPDVVPYIHKKNIEWINVDLPADLKRIKDQLERILNDRVNRLKSAGFNISNPKRISKTELLNLQKKLQSQLRGYPNPQIYTGLSLLAEIMKVNHAIEVAETQGIDSLKKYIERLENEAGSKSGSKASKRLCDDLYMRQVSHRLKEFDQEHPKIEIVKNIVSDQLSKKPESRVIVFTNYRDTAEMVTCALEEVDNILPIRFVGQGSKYKDRGLSQKQQVDIIKKFRDGSFNVLVATSVAEEGLDIPATDLVLFYEPVPSEIRSIQRKGRTGRKHEGRVVVLVTKGTRDEGYYWSSKNKELRMQSNMKTLTHDLKKGNNEHALNLSPDPNKEHLSDSQCELDEFNNENDVVRIIADQREGRSTVLRSLDMMNIELEVKTLEIGDYIISDRCGVERKDTTDFVNSLLNKTLFEQISNLSRAYEKPILIIEGNDLFTARKIHPSAIHGSLASISFDFNVSVFSTRDAEDTATLLHTLARREQVSSNRKNVSMHGKKSFRTLTQQQEYIVSSIPEIGPKAARNLLLHFGSIEGIVNATKKELMDVSLIGPKTAQRIRALFESQYKA</sequence>
<evidence type="ECO:0000256" key="4">
    <source>
        <dbReference type="ARBA" id="ARBA00022806"/>
    </source>
</evidence>
<dbReference type="InterPro" id="IPR027417">
    <property type="entry name" value="P-loop_NTPase"/>
</dbReference>
<feature type="domain" description="Helicase C-terminal" evidence="9">
    <location>
        <begin position="350"/>
        <end position="518"/>
    </location>
</feature>
<dbReference type="InterPro" id="IPR011545">
    <property type="entry name" value="DEAD/DEAH_box_helicase_dom"/>
</dbReference>
<organism evidence="10 11">
    <name type="scientific">Methanosalsum natronophilum</name>
    <dbReference type="NCBI Taxonomy" id="768733"/>
    <lineage>
        <taxon>Archaea</taxon>
        <taxon>Methanobacteriati</taxon>
        <taxon>Methanobacteriota</taxon>
        <taxon>Stenosarchaea group</taxon>
        <taxon>Methanomicrobia</taxon>
        <taxon>Methanosarcinales</taxon>
        <taxon>Methanosarcinaceae</taxon>
        <taxon>Methanosalsum</taxon>
    </lineage>
</organism>
<keyword evidence="3" id="KW-0378">Hydrolase</keyword>
<dbReference type="GO" id="GO:0004386">
    <property type="term" value="F:helicase activity"/>
    <property type="evidence" value="ECO:0007669"/>
    <property type="project" value="UniProtKB-KW"/>
</dbReference>
<dbReference type="PANTHER" id="PTHR14025:SF20">
    <property type="entry name" value="FANCONI ANEMIA GROUP M PROTEIN"/>
    <property type="match status" value="1"/>
</dbReference>
<dbReference type="PANTHER" id="PTHR14025">
    <property type="entry name" value="FANCONI ANEMIA GROUP M FANCM FAMILY MEMBER"/>
    <property type="match status" value="1"/>
</dbReference>
<comment type="caution">
    <text evidence="10">The sequence shown here is derived from an EMBL/GenBank/DDBJ whole genome shotgun (WGS) entry which is preliminary data.</text>
</comment>
<keyword evidence="2" id="KW-0227">DNA damage</keyword>
<evidence type="ECO:0000259" key="9">
    <source>
        <dbReference type="PROSITE" id="PS51194"/>
    </source>
</evidence>
<dbReference type="InterPro" id="IPR010994">
    <property type="entry name" value="RuvA_2-like"/>
</dbReference>
<dbReference type="SMART" id="SM00487">
    <property type="entry name" value="DEXDc"/>
    <property type="match status" value="1"/>
</dbReference>
<keyword evidence="1" id="KW-0547">Nucleotide-binding</keyword>
<dbReference type="GO" id="GO:0006281">
    <property type="term" value="P:DNA repair"/>
    <property type="evidence" value="ECO:0007669"/>
    <property type="project" value="UniProtKB-KW"/>
</dbReference>
<keyword evidence="5" id="KW-0067">ATP-binding</keyword>
<dbReference type="Pfam" id="PF02732">
    <property type="entry name" value="ERCC4"/>
    <property type="match status" value="1"/>
</dbReference>
<dbReference type="Pfam" id="PF14520">
    <property type="entry name" value="HHH_5"/>
    <property type="match status" value="1"/>
</dbReference>
<evidence type="ECO:0000256" key="5">
    <source>
        <dbReference type="ARBA" id="ARBA00022840"/>
    </source>
</evidence>
<evidence type="ECO:0000256" key="7">
    <source>
        <dbReference type="ARBA" id="ARBA00023204"/>
    </source>
</evidence>
<dbReference type="Pfam" id="PF00271">
    <property type="entry name" value="Helicase_C"/>
    <property type="match status" value="1"/>
</dbReference>
<dbReference type="Pfam" id="PF00270">
    <property type="entry name" value="DEAD"/>
    <property type="match status" value="1"/>
</dbReference>
<feature type="domain" description="Helicase ATP-binding" evidence="8">
    <location>
        <begin position="24"/>
        <end position="191"/>
    </location>
</feature>
<dbReference type="FunFam" id="3.40.50.300:FF:001992">
    <property type="entry name" value="ATP-dependent RNA helicase, putative"/>
    <property type="match status" value="1"/>
</dbReference>
<dbReference type="SMART" id="SM00891">
    <property type="entry name" value="ERCC4"/>
    <property type="match status" value="1"/>
</dbReference>
<dbReference type="GO" id="GO:0140097">
    <property type="term" value="F:catalytic activity, acting on DNA"/>
    <property type="evidence" value="ECO:0007669"/>
    <property type="project" value="UniProtKB-ARBA"/>
</dbReference>
<evidence type="ECO:0000313" key="11">
    <source>
        <dbReference type="Proteomes" id="UP000284763"/>
    </source>
</evidence>
<dbReference type="InterPro" id="IPR014001">
    <property type="entry name" value="Helicase_ATP-bd"/>
</dbReference>
<evidence type="ECO:0000259" key="8">
    <source>
        <dbReference type="PROSITE" id="PS51192"/>
    </source>
</evidence>
<dbReference type="PROSITE" id="PS51192">
    <property type="entry name" value="HELICASE_ATP_BIND_1"/>
    <property type="match status" value="1"/>
</dbReference>
<keyword evidence="6" id="KW-0238">DNA-binding</keyword>
<dbReference type="NCBIfam" id="NF010337">
    <property type="entry name" value="PRK13766.1"/>
    <property type="match status" value="1"/>
</dbReference>
<name>A0A3R7VUZ8_9EURY</name>
<gene>
    <name evidence="10" type="ORF">D5R95_01625</name>
</gene>
<dbReference type="CDD" id="cd20075">
    <property type="entry name" value="XPF_nuclease_XPF_arch"/>
    <property type="match status" value="1"/>
</dbReference>
<dbReference type="InterPro" id="IPR041755">
    <property type="entry name" value="Hef_ID"/>
</dbReference>
<dbReference type="Gene3D" id="3.40.50.10130">
    <property type="match status" value="1"/>
</dbReference>
<dbReference type="GO" id="GO:0003677">
    <property type="term" value="F:DNA binding"/>
    <property type="evidence" value="ECO:0007669"/>
    <property type="project" value="UniProtKB-KW"/>
</dbReference>